<organism evidence="2">
    <name type="scientific">hydrothermal vent metagenome</name>
    <dbReference type="NCBI Taxonomy" id="652676"/>
    <lineage>
        <taxon>unclassified sequences</taxon>
        <taxon>metagenomes</taxon>
        <taxon>ecological metagenomes</taxon>
    </lineage>
</organism>
<feature type="transmembrane region" description="Helical" evidence="1">
    <location>
        <begin position="12"/>
        <end position="31"/>
    </location>
</feature>
<name>A0A1W1CFG7_9ZZZZ</name>
<reference evidence="2" key="1">
    <citation type="submission" date="2016-10" db="EMBL/GenBank/DDBJ databases">
        <authorList>
            <person name="de Groot N.N."/>
        </authorList>
    </citation>
    <scope>NUCLEOTIDE SEQUENCE</scope>
</reference>
<feature type="transmembrane region" description="Helical" evidence="1">
    <location>
        <begin position="205"/>
        <end position="225"/>
    </location>
</feature>
<accession>A0A1W1CFG7</accession>
<feature type="transmembrane region" description="Helical" evidence="1">
    <location>
        <begin position="108"/>
        <end position="126"/>
    </location>
</feature>
<keyword evidence="1" id="KW-0472">Membrane</keyword>
<sequence length="263" mass="31251">MLNKNRWWESYLVRYLVGNIFAVIVLFYLFINYDDNIARKFCEYDRGINFCNEIENNNTTFSKEVFSFIFQNSKEIKGSSLTLIDNTIITKSDLNNTFRNYEIITTDISFVSLIIMGLLGFMYMYIASIPIYFMHIIRGGVGNIFEFYKKSSKVRDKVSKEDYKGDITRTYIESYQHMREHGNAHGIILMELLFAFFLIHCNFSIFALVFWLLFGFFGWVLGIYLENKMIDNEYKDSWFSILPFYFCIVCIMFLWLASYSCKL</sequence>
<protein>
    <submittedName>
        <fullName evidence="2">Uncharacterized protein</fullName>
    </submittedName>
</protein>
<gene>
    <name evidence="2" type="ORF">MNB_SV-9-53</name>
</gene>
<dbReference type="EMBL" id="FPHG01000067">
    <property type="protein sequence ID" value="SFV64452.1"/>
    <property type="molecule type" value="Genomic_DNA"/>
</dbReference>
<dbReference type="AlphaFoldDB" id="A0A1W1CFG7"/>
<evidence type="ECO:0000256" key="1">
    <source>
        <dbReference type="SAM" id="Phobius"/>
    </source>
</evidence>
<proteinExistence type="predicted"/>
<evidence type="ECO:0000313" key="2">
    <source>
        <dbReference type="EMBL" id="SFV64452.1"/>
    </source>
</evidence>
<keyword evidence="1" id="KW-1133">Transmembrane helix</keyword>
<feature type="transmembrane region" description="Helical" evidence="1">
    <location>
        <begin position="237"/>
        <end position="257"/>
    </location>
</feature>
<keyword evidence="1" id="KW-0812">Transmembrane</keyword>